<dbReference type="GO" id="GO:0008236">
    <property type="term" value="F:serine-type peptidase activity"/>
    <property type="evidence" value="ECO:0007669"/>
    <property type="project" value="InterPro"/>
</dbReference>
<evidence type="ECO:0000313" key="4">
    <source>
        <dbReference type="EMBL" id="KAA6393129.1"/>
    </source>
</evidence>
<dbReference type="Gene3D" id="3.90.226.10">
    <property type="entry name" value="2-enoyl-CoA Hydratase, Chain A, domain 1"/>
    <property type="match status" value="1"/>
</dbReference>
<dbReference type="InterPro" id="IPR052766">
    <property type="entry name" value="S41A_metabolite_peptidase"/>
</dbReference>
<gene>
    <name evidence="4" type="ORF">EZS28_011349</name>
</gene>
<dbReference type="Pfam" id="PF03572">
    <property type="entry name" value="Peptidase_S41"/>
    <property type="match status" value="1"/>
</dbReference>
<dbReference type="Proteomes" id="UP000324800">
    <property type="component" value="Unassembled WGS sequence"/>
</dbReference>
<dbReference type="SUPFAM" id="SSF52096">
    <property type="entry name" value="ClpP/crotonase"/>
    <property type="match status" value="1"/>
</dbReference>
<keyword evidence="2" id="KW-0812">Transmembrane</keyword>
<evidence type="ECO:0000256" key="1">
    <source>
        <dbReference type="SAM" id="MobiDB-lite"/>
    </source>
</evidence>
<organism evidence="4 5">
    <name type="scientific">Streblomastix strix</name>
    <dbReference type="NCBI Taxonomy" id="222440"/>
    <lineage>
        <taxon>Eukaryota</taxon>
        <taxon>Metamonada</taxon>
        <taxon>Preaxostyla</taxon>
        <taxon>Oxymonadida</taxon>
        <taxon>Streblomastigidae</taxon>
        <taxon>Streblomastix</taxon>
    </lineage>
</organism>
<evidence type="ECO:0000313" key="5">
    <source>
        <dbReference type="Proteomes" id="UP000324800"/>
    </source>
</evidence>
<dbReference type="PANTHER" id="PTHR37049">
    <property type="entry name" value="PEPTIDASE S41 FAMILY PROTEIN"/>
    <property type="match status" value="1"/>
</dbReference>
<feature type="transmembrane region" description="Helical" evidence="2">
    <location>
        <begin position="436"/>
        <end position="463"/>
    </location>
</feature>
<dbReference type="InterPro" id="IPR005151">
    <property type="entry name" value="Tail-specific_protease"/>
</dbReference>
<proteinExistence type="predicted"/>
<feature type="domain" description="Tail specific protease" evidence="3">
    <location>
        <begin position="29"/>
        <end position="236"/>
    </location>
</feature>
<evidence type="ECO:0000256" key="2">
    <source>
        <dbReference type="SAM" id="Phobius"/>
    </source>
</evidence>
<comment type="caution">
    <text evidence="4">The sequence shown here is derived from an EMBL/GenBank/DDBJ whole genome shotgun (WGS) entry which is preliminary data.</text>
</comment>
<keyword evidence="2" id="KW-1133">Transmembrane helix</keyword>
<protein>
    <recommendedName>
        <fullName evidence="3">Tail specific protease domain-containing protein</fullName>
    </recommendedName>
</protein>
<evidence type="ECO:0000259" key="3">
    <source>
        <dbReference type="Pfam" id="PF03572"/>
    </source>
</evidence>
<dbReference type="InterPro" id="IPR029045">
    <property type="entry name" value="ClpP/crotonase-like_dom_sf"/>
</dbReference>
<sequence>MNSNLNEDGDLTEVFHNDQIYFYYSNQTKIGYLRINSFSPNGTKEGFIDYVDKMVWTFDKLHKHNGTKLIIDVRSNKGGYSTLSSLTLQFISGNTIYPIFGSYDTRHSPIHDELFDAGLLDPINHLEYLTQKLEKKWYNPGLNRTFTSQIPTDNQKQNKNKNKNGDAFNHTYSNRYTVNIFENEKEFDSIYDRLKTSPSYALDQQHLLFLTDGLCEGSCSVFLKQAQEQHIGKIIGLGIDPSKKINSNGRVKQISQTAPYFDVGSSAGGQQSSSEYINEKKNLKSKKKWKSIPPPFPRYGSHVSWTVQEIFSYKNETKNTPLEFLVNPPDLIHQYFPDPVDEFEITRIQKLFNVITPAFDICAPWEVQKKSSCQPEGGIRMDFAVYGNPCDPTTQQFDDSQCVFSYCQYGYYLSPETGNCTIIPKEYQDHFVVTPILIIILVAFCVVSVIIIIIAVVLIVLLVQRFRRRSSYQPINGQF</sequence>
<reference evidence="4 5" key="1">
    <citation type="submission" date="2019-03" db="EMBL/GenBank/DDBJ databases">
        <title>Single cell metagenomics reveals metabolic interactions within the superorganism composed of flagellate Streblomastix strix and complex community of Bacteroidetes bacteria on its surface.</title>
        <authorList>
            <person name="Treitli S.C."/>
            <person name="Kolisko M."/>
            <person name="Husnik F."/>
            <person name="Keeling P."/>
            <person name="Hampl V."/>
        </authorList>
    </citation>
    <scope>NUCLEOTIDE SEQUENCE [LARGE SCALE GENOMIC DNA]</scope>
    <source>
        <strain evidence="4">ST1C</strain>
    </source>
</reference>
<keyword evidence="2" id="KW-0472">Membrane</keyword>
<dbReference type="GO" id="GO:0006508">
    <property type="term" value="P:proteolysis"/>
    <property type="evidence" value="ECO:0007669"/>
    <property type="project" value="InterPro"/>
</dbReference>
<dbReference type="PANTHER" id="PTHR37049:SF4">
    <property type="entry name" value="RHODANESE DOMAIN-CONTAINING PROTEIN"/>
    <property type="match status" value="1"/>
</dbReference>
<name>A0A5J4WFJ6_9EUKA</name>
<accession>A0A5J4WFJ6</accession>
<dbReference type="AlphaFoldDB" id="A0A5J4WFJ6"/>
<dbReference type="EMBL" id="SNRW01002332">
    <property type="protein sequence ID" value="KAA6393129.1"/>
    <property type="molecule type" value="Genomic_DNA"/>
</dbReference>
<dbReference type="OrthoDB" id="27214at2759"/>
<feature type="region of interest" description="Disordered" evidence="1">
    <location>
        <begin position="148"/>
        <end position="170"/>
    </location>
</feature>